<dbReference type="InterPro" id="IPR000182">
    <property type="entry name" value="GNAT_dom"/>
</dbReference>
<dbReference type="AlphaFoldDB" id="A0A1Z4JDS0"/>
<dbReference type="PROSITE" id="PS51186">
    <property type="entry name" value="GNAT"/>
    <property type="match status" value="1"/>
</dbReference>
<dbReference type="Gene3D" id="3.40.630.30">
    <property type="match status" value="1"/>
</dbReference>
<name>A0A1Z4JDS0_LEPBY</name>
<proteinExistence type="predicted"/>
<dbReference type="InterPro" id="IPR050832">
    <property type="entry name" value="Bact_Acetyltransf"/>
</dbReference>
<dbReference type="Pfam" id="PF13673">
    <property type="entry name" value="Acetyltransf_10"/>
    <property type="match status" value="1"/>
</dbReference>
<dbReference type="EMBL" id="AP018203">
    <property type="protein sequence ID" value="BAY54607.1"/>
    <property type="molecule type" value="Genomic_DNA"/>
</dbReference>
<evidence type="ECO:0000256" key="1">
    <source>
        <dbReference type="ARBA" id="ARBA00022679"/>
    </source>
</evidence>
<dbReference type="InterPro" id="IPR016181">
    <property type="entry name" value="Acyl_CoA_acyltransferase"/>
</dbReference>
<keyword evidence="2" id="KW-0012">Acyltransferase</keyword>
<reference evidence="4 5" key="1">
    <citation type="submission" date="2017-06" db="EMBL/GenBank/DDBJ databases">
        <title>Genome sequencing of cyanobaciteial culture collection at National Institute for Environmental Studies (NIES).</title>
        <authorList>
            <person name="Hirose Y."/>
            <person name="Shimura Y."/>
            <person name="Fujisawa T."/>
            <person name="Nakamura Y."/>
            <person name="Kawachi M."/>
        </authorList>
    </citation>
    <scope>NUCLEOTIDE SEQUENCE [LARGE SCALE GENOMIC DNA]</scope>
    <source>
        <strain evidence="4 5">NIES-2135</strain>
    </source>
</reference>
<dbReference type="GO" id="GO:0016747">
    <property type="term" value="F:acyltransferase activity, transferring groups other than amino-acyl groups"/>
    <property type="evidence" value="ECO:0007669"/>
    <property type="project" value="InterPro"/>
</dbReference>
<accession>A0A1Z4JDS0</accession>
<dbReference type="PANTHER" id="PTHR43877">
    <property type="entry name" value="AMINOALKYLPHOSPHONATE N-ACETYLTRANSFERASE-RELATED-RELATED"/>
    <property type="match status" value="1"/>
</dbReference>
<evidence type="ECO:0000313" key="4">
    <source>
        <dbReference type="EMBL" id="BAY54607.1"/>
    </source>
</evidence>
<keyword evidence="1 4" id="KW-0808">Transferase</keyword>
<gene>
    <name evidence="4" type="ORF">NIES2135_14240</name>
</gene>
<evidence type="ECO:0000259" key="3">
    <source>
        <dbReference type="PROSITE" id="PS51186"/>
    </source>
</evidence>
<organism evidence="4 5">
    <name type="scientific">Leptolyngbya boryana NIES-2135</name>
    <dbReference type="NCBI Taxonomy" id="1973484"/>
    <lineage>
        <taxon>Bacteria</taxon>
        <taxon>Bacillati</taxon>
        <taxon>Cyanobacteriota</taxon>
        <taxon>Cyanophyceae</taxon>
        <taxon>Leptolyngbyales</taxon>
        <taxon>Leptolyngbyaceae</taxon>
        <taxon>Leptolyngbya group</taxon>
        <taxon>Leptolyngbya</taxon>
    </lineage>
</organism>
<evidence type="ECO:0000256" key="2">
    <source>
        <dbReference type="ARBA" id="ARBA00023315"/>
    </source>
</evidence>
<evidence type="ECO:0000313" key="5">
    <source>
        <dbReference type="Proteomes" id="UP000217895"/>
    </source>
</evidence>
<protein>
    <submittedName>
        <fullName evidence="4">Acetyltransferase, GNAT family protein</fullName>
    </submittedName>
</protein>
<dbReference type="SUPFAM" id="SSF55729">
    <property type="entry name" value="Acyl-CoA N-acyltransferases (Nat)"/>
    <property type="match status" value="1"/>
</dbReference>
<keyword evidence="5" id="KW-1185">Reference proteome</keyword>
<feature type="domain" description="N-acetyltransferase" evidence="3">
    <location>
        <begin position="12"/>
        <end position="150"/>
    </location>
</feature>
<dbReference type="Proteomes" id="UP000217895">
    <property type="component" value="Chromosome"/>
</dbReference>
<dbReference type="CDD" id="cd04301">
    <property type="entry name" value="NAT_SF"/>
    <property type="match status" value="1"/>
</dbReference>
<sequence length="150" mass="16967">MILERSPAQPTIKVADFRRDFEAIQSIRIRVFQIEQGVDAALEFDGLDADAVHFLAWVGQDAVGTSRIRFLSPQTAKMERLAVLPELRKYGVGRQIVETVLEFLANKNIATVQIHAQSAVVEFYRKLGFIPEGEEFEEAGIPHIKMSYTF</sequence>